<evidence type="ECO:0000256" key="17">
    <source>
        <dbReference type="SAM" id="Phobius"/>
    </source>
</evidence>
<dbReference type="InterPro" id="IPR005702">
    <property type="entry name" value="Wzc-like_C"/>
</dbReference>
<dbReference type="Pfam" id="PF13614">
    <property type="entry name" value="AAA_31"/>
    <property type="match status" value="1"/>
</dbReference>
<dbReference type="OrthoDB" id="9775724at2"/>
<dbReference type="InterPro" id="IPR025669">
    <property type="entry name" value="AAA_dom"/>
</dbReference>
<keyword evidence="12 17" id="KW-1133">Transmembrane helix</keyword>
<dbReference type="EC" id="2.7.10.2" evidence="4"/>
<feature type="domain" description="Polysaccharide chain length determinant N-terminal" evidence="18">
    <location>
        <begin position="19"/>
        <end position="111"/>
    </location>
</feature>
<evidence type="ECO:0000256" key="11">
    <source>
        <dbReference type="ARBA" id="ARBA00022840"/>
    </source>
</evidence>
<evidence type="ECO:0000256" key="6">
    <source>
        <dbReference type="ARBA" id="ARBA00022519"/>
    </source>
</evidence>
<dbReference type="Gene3D" id="3.40.50.300">
    <property type="entry name" value="P-loop containing nucleotide triphosphate hydrolases"/>
    <property type="match status" value="1"/>
</dbReference>
<evidence type="ECO:0000256" key="14">
    <source>
        <dbReference type="ARBA" id="ARBA00023137"/>
    </source>
</evidence>
<protein>
    <recommendedName>
        <fullName evidence="4">non-specific protein-tyrosine kinase</fullName>
        <ecNumber evidence="4">2.7.10.2</ecNumber>
    </recommendedName>
</protein>
<evidence type="ECO:0000256" key="3">
    <source>
        <dbReference type="ARBA" id="ARBA00008883"/>
    </source>
</evidence>
<sequence length="744" mass="82848">MENSHTRPDRGAMAQQLDDEIDLLQLWRTIWRRKWSILTLMLVVMMLAALVVLSMTPIYRASSTLLIEQQAAKVVSIEEVYGLEGNSNEYLQTQFELLKSRGLAERVVRQLNLTTHPEFDPRQQPEPLIDLKGLFDSMDVSRWLPMTTPDDLVESEVMTEALIFDAVVKAFMERTSISPIMKTQLVRVQIEMADARLAAQAANALANAYIESQLEARLAMTQTATTWMNDRLSGLKGKLQESERRLQEFRESENLVDLEGVTTVAGGELSQTGDRLIDARRNRAEAESQYRQVASMRNGGWQRLASVPAVLSNQLVQQLKAEEGRARSKVQELSRRYGPKHPSMISAQSELSAATTNLRSQVDQVVASIEREYQLATANERSLQGSFNENKEQIQDIKRKEFKLRELQREVDGNRSLYDTFMTRLKETSATSDFESVNARIVDPAVVPDEPVKPKKSLVVAIAGLLALMAGIGMVLLLEFLNNTFKSTEDVETKLNLPVLGILPMLKGKERRDIATMFTRDEDKSFTESIRTIRTGVVLSGLDNPHKVLVVTSSIPGEGKSSVAANLAFAMGQMEKVLLIDADMRRPTVAKSFDFPVGTPGLANLVAGTARLEDCIKELDENLSVIPAGTVPPNPLELLSSQRFAKVLRVLEDRYDRIIIDSPPTQAVSDALVLSTHANALIYVIKSESTAIPLAKRGVGQLLQNNAPVTGVVLNQVDIKKAKKQGYSYGGYYDYYGYSETRKA</sequence>
<keyword evidence="14" id="KW-0829">Tyrosine-protein kinase</keyword>
<keyword evidence="9" id="KW-0547">Nucleotide-binding</keyword>
<dbReference type="InterPro" id="IPR003856">
    <property type="entry name" value="LPS_length_determ_N"/>
</dbReference>
<dbReference type="PANTHER" id="PTHR32309">
    <property type="entry name" value="TYROSINE-PROTEIN KINASE"/>
    <property type="match status" value="1"/>
</dbReference>
<name>A0A2P8F250_9GAMM</name>
<dbReference type="GO" id="GO:0005886">
    <property type="term" value="C:plasma membrane"/>
    <property type="evidence" value="ECO:0007669"/>
    <property type="project" value="UniProtKB-SubCell"/>
</dbReference>
<evidence type="ECO:0000256" key="7">
    <source>
        <dbReference type="ARBA" id="ARBA00022679"/>
    </source>
</evidence>
<keyword evidence="7" id="KW-0808">Transferase</keyword>
<feature type="transmembrane region" description="Helical" evidence="17">
    <location>
        <begin position="35"/>
        <end position="59"/>
    </location>
</feature>
<keyword evidence="5" id="KW-1003">Cell membrane</keyword>
<gene>
    <name evidence="21" type="ORF">CLV44_10360</name>
</gene>
<feature type="coiled-coil region" evidence="16">
    <location>
        <begin position="232"/>
        <end position="289"/>
    </location>
</feature>
<comment type="similarity">
    <text evidence="3">Belongs to the etk/wzc family.</text>
</comment>
<reference evidence="21 22" key="1">
    <citation type="submission" date="2018-03" db="EMBL/GenBank/DDBJ databases">
        <title>Genomic Encyclopedia of Archaeal and Bacterial Type Strains, Phase II (KMG-II): from individual species to whole genera.</title>
        <authorList>
            <person name="Goeker M."/>
        </authorList>
    </citation>
    <scope>NUCLEOTIDE SEQUENCE [LARGE SCALE GENOMIC DNA]</scope>
    <source>
        <strain evidence="21 22">DSM 17586</strain>
    </source>
</reference>
<evidence type="ECO:0000313" key="21">
    <source>
        <dbReference type="EMBL" id="PSL15779.1"/>
    </source>
</evidence>
<keyword evidence="22" id="KW-1185">Reference proteome</keyword>
<dbReference type="Proteomes" id="UP000242133">
    <property type="component" value="Unassembled WGS sequence"/>
</dbReference>
<comment type="similarity">
    <text evidence="2">Belongs to the CpsD/CapB family.</text>
</comment>
<evidence type="ECO:0000256" key="15">
    <source>
        <dbReference type="ARBA" id="ARBA00051245"/>
    </source>
</evidence>
<evidence type="ECO:0000256" key="13">
    <source>
        <dbReference type="ARBA" id="ARBA00023136"/>
    </source>
</evidence>
<feature type="domain" description="AAA" evidence="19">
    <location>
        <begin position="547"/>
        <end position="705"/>
    </location>
</feature>
<keyword evidence="16" id="KW-0175">Coiled coil</keyword>
<feature type="transmembrane region" description="Helical" evidence="17">
    <location>
        <begin position="458"/>
        <end position="478"/>
    </location>
</feature>
<dbReference type="AlphaFoldDB" id="A0A2P8F250"/>
<proteinExistence type="inferred from homology"/>
<dbReference type="GO" id="GO:0004715">
    <property type="term" value="F:non-membrane spanning protein tyrosine kinase activity"/>
    <property type="evidence" value="ECO:0007669"/>
    <property type="project" value="UniProtKB-EC"/>
</dbReference>
<evidence type="ECO:0000259" key="20">
    <source>
        <dbReference type="Pfam" id="PF13807"/>
    </source>
</evidence>
<evidence type="ECO:0000259" key="18">
    <source>
        <dbReference type="Pfam" id="PF02706"/>
    </source>
</evidence>
<dbReference type="PANTHER" id="PTHR32309:SF13">
    <property type="entry name" value="FERRIC ENTEROBACTIN TRANSPORT PROTEIN FEPE"/>
    <property type="match status" value="1"/>
</dbReference>
<comment type="subcellular location">
    <subcellularLocation>
        <location evidence="1">Cell inner membrane</location>
        <topology evidence="1">Multi-pass membrane protein</topology>
    </subcellularLocation>
</comment>
<accession>A0A2P8F250</accession>
<dbReference type="CDD" id="cd05387">
    <property type="entry name" value="BY-kinase"/>
    <property type="match status" value="1"/>
</dbReference>
<evidence type="ECO:0000256" key="8">
    <source>
        <dbReference type="ARBA" id="ARBA00022692"/>
    </source>
</evidence>
<dbReference type="GO" id="GO:0005524">
    <property type="term" value="F:ATP binding"/>
    <property type="evidence" value="ECO:0007669"/>
    <property type="project" value="UniProtKB-KW"/>
</dbReference>
<keyword evidence="10" id="KW-0418">Kinase</keyword>
<dbReference type="SUPFAM" id="SSF52540">
    <property type="entry name" value="P-loop containing nucleoside triphosphate hydrolases"/>
    <property type="match status" value="1"/>
</dbReference>
<keyword evidence="8 17" id="KW-0812">Transmembrane</keyword>
<evidence type="ECO:0000256" key="1">
    <source>
        <dbReference type="ARBA" id="ARBA00004429"/>
    </source>
</evidence>
<evidence type="ECO:0000256" key="4">
    <source>
        <dbReference type="ARBA" id="ARBA00011903"/>
    </source>
</evidence>
<evidence type="ECO:0000256" key="12">
    <source>
        <dbReference type="ARBA" id="ARBA00022989"/>
    </source>
</evidence>
<comment type="caution">
    <text evidence="21">The sequence shown here is derived from an EMBL/GenBank/DDBJ whole genome shotgun (WGS) entry which is preliminary data.</text>
</comment>
<dbReference type="Pfam" id="PF02706">
    <property type="entry name" value="Wzz"/>
    <property type="match status" value="1"/>
</dbReference>
<organism evidence="21 22">
    <name type="scientific">Marinobacterium halophilum</name>
    <dbReference type="NCBI Taxonomy" id="267374"/>
    <lineage>
        <taxon>Bacteria</taxon>
        <taxon>Pseudomonadati</taxon>
        <taxon>Pseudomonadota</taxon>
        <taxon>Gammaproteobacteria</taxon>
        <taxon>Oceanospirillales</taxon>
        <taxon>Oceanospirillaceae</taxon>
        <taxon>Marinobacterium</taxon>
    </lineage>
</organism>
<keyword evidence="11" id="KW-0067">ATP-binding</keyword>
<dbReference type="InterPro" id="IPR032807">
    <property type="entry name" value="GNVR"/>
</dbReference>
<evidence type="ECO:0000256" key="10">
    <source>
        <dbReference type="ARBA" id="ARBA00022777"/>
    </source>
</evidence>
<dbReference type="Pfam" id="PF13807">
    <property type="entry name" value="GNVR"/>
    <property type="match status" value="1"/>
</dbReference>
<keyword evidence="13 17" id="KW-0472">Membrane</keyword>
<comment type="catalytic activity">
    <reaction evidence="15">
        <text>L-tyrosyl-[protein] + ATP = O-phospho-L-tyrosyl-[protein] + ADP + H(+)</text>
        <dbReference type="Rhea" id="RHEA:10596"/>
        <dbReference type="Rhea" id="RHEA-COMP:10136"/>
        <dbReference type="Rhea" id="RHEA-COMP:20101"/>
        <dbReference type="ChEBI" id="CHEBI:15378"/>
        <dbReference type="ChEBI" id="CHEBI:30616"/>
        <dbReference type="ChEBI" id="CHEBI:46858"/>
        <dbReference type="ChEBI" id="CHEBI:61978"/>
        <dbReference type="ChEBI" id="CHEBI:456216"/>
        <dbReference type="EC" id="2.7.10.2"/>
    </reaction>
</comment>
<dbReference type="InterPro" id="IPR050445">
    <property type="entry name" value="Bact_polysacc_biosynth/exp"/>
</dbReference>
<dbReference type="EMBL" id="PYGI01000003">
    <property type="protein sequence ID" value="PSL15779.1"/>
    <property type="molecule type" value="Genomic_DNA"/>
</dbReference>
<dbReference type="InterPro" id="IPR027417">
    <property type="entry name" value="P-loop_NTPase"/>
</dbReference>
<evidence type="ECO:0000256" key="5">
    <source>
        <dbReference type="ARBA" id="ARBA00022475"/>
    </source>
</evidence>
<evidence type="ECO:0000259" key="19">
    <source>
        <dbReference type="Pfam" id="PF13614"/>
    </source>
</evidence>
<keyword evidence="6" id="KW-0997">Cell inner membrane</keyword>
<evidence type="ECO:0000256" key="16">
    <source>
        <dbReference type="SAM" id="Coils"/>
    </source>
</evidence>
<evidence type="ECO:0000313" key="22">
    <source>
        <dbReference type="Proteomes" id="UP000242133"/>
    </source>
</evidence>
<feature type="domain" description="Tyrosine-protein kinase G-rich" evidence="20">
    <location>
        <begin position="406"/>
        <end position="478"/>
    </location>
</feature>
<dbReference type="NCBIfam" id="TIGR01007">
    <property type="entry name" value="eps_fam"/>
    <property type="match status" value="1"/>
</dbReference>
<dbReference type="FunFam" id="3.40.50.300:FF:000527">
    <property type="entry name" value="Tyrosine-protein kinase etk"/>
    <property type="match status" value="1"/>
</dbReference>
<evidence type="ECO:0000256" key="2">
    <source>
        <dbReference type="ARBA" id="ARBA00007316"/>
    </source>
</evidence>
<dbReference type="GO" id="GO:0042802">
    <property type="term" value="F:identical protein binding"/>
    <property type="evidence" value="ECO:0007669"/>
    <property type="project" value="UniProtKB-ARBA"/>
</dbReference>
<evidence type="ECO:0000256" key="9">
    <source>
        <dbReference type="ARBA" id="ARBA00022741"/>
    </source>
</evidence>